<dbReference type="Gene3D" id="3.40.50.300">
    <property type="entry name" value="P-loop containing nucleotide triphosphate hydrolases"/>
    <property type="match status" value="1"/>
</dbReference>
<comment type="caution">
    <text evidence="1">The sequence shown here is derived from an EMBL/GenBank/DDBJ whole genome shotgun (WGS) entry which is preliminary data.</text>
</comment>
<dbReference type="InterPro" id="IPR027417">
    <property type="entry name" value="P-loop_NTPase"/>
</dbReference>
<keyword evidence="2" id="KW-1185">Reference proteome</keyword>
<reference evidence="1 2" key="1">
    <citation type="submission" date="2024-02" db="EMBL/GenBank/DDBJ databases">
        <authorList>
            <person name="Chen Y."/>
            <person name="Shah S."/>
            <person name="Dougan E. K."/>
            <person name="Thang M."/>
            <person name="Chan C."/>
        </authorList>
    </citation>
    <scope>NUCLEOTIDE SEQUENCE [LARGE SCALE GENOMIC DNA]</scope>
</reference>
<dbReference type="EMBL" id="CAXAMN010005585">
    <property type="protein sequence ID" value="CAK9014686.1"/>
    <property type="molecule type" value="Genomic_DNA"/>
</dbReference>
<name>A0ABP0JJV5_9DINO</name>
<evidence type="ECO:0008006" key="3">
    <source>
        <dbReference type="Google" id="ProtNLM"/>
    </source>
</evidence>
<dbReference type="SUPFAM" id="SSF52540">
    <property type="entry name" value="P-loop containing nucleoside triphosphate hydrolases"/>
    <property type="match status" value="1"/>
</dbReference>
<accession>A0ABP0JJV5</accession>
<organism evidence="1 2">
    <name type="scientific">Durusdinium trenchii</name>
    <dbReference type="NCBI Taxonomy" id="1381693"/>
    <lineage>
        <taxon>Eukaryota</taxon>
        <taxon>Sar</taxon>
        <taxon>Alveolata</taxon>
        <taxon>Dinophyceae</taxon>
        <taxon>Suessiales</taxon>
        <taxon>Symbiodiniaceae</taxon>
        <taxon>Durusdinium</taxon>
    </lineage>
</organism>
<gene>
    <name evidence="1" type="ORF">CCMP2556_LOCUS11793</name>
</gene>
<evidence type="ECO:0000313" key="2">
    <source>
        <dbReference type="Proteomes" id="UP001642484"/>
    </source>
</evidence>
<proteinExistence type="predicted"/>
<dbReference type="InterPro" id="IPR051055">
    <property type="entry name" value="PIF1_helicase"/>
</dbReference>
<evidence type="ECO:0000313" key="1">
    <source>
        <dbReference type="EMBL" id="CAK9014686.1"/>
    </source>
</evidence>
<feature type="non-terminal residue" evidence="1">
    <location>
        <position position="1"/>
    </location>
</feature>
<sequence length="999" mass="114246">DPGEEAEPVVFRRPGVDDLELKGWKKVYRKDPATEVVDEIFIGPNGQVCPDLLAAFEEYQGRERKNAGQALSYVQELLKLHAVTEIVVPTATDASVATNLQSLQADGQEVAVKTTSNVEAKRLAVTSSSLEDYLFRGDHPLLAGMSWATYGTWVYRVELARGADKSVKSAIPRFVDIYFDASYKLCNSHAQRIASEPRVPMFEGFTMPPLTHDSERNAMYKQVQCRPVGVHLVKEVDIQHTEEELVLNAFKIFSTPAADTGDVRLDRSRQAHTAFTKSFLEWKCGMEKEAQLARHRFAERYEYPSLWETQEMITELESRYSRYLDAETLPPTEQDFDLGKPRCTVSMYSSLLAQQRIANLEGLARARQHKPKRRRDEDAHLHEEYVKMHTLGGADDVGADGDNDENLEALVEETSVVKKEVFPPIGLRLTAEEQKQLLRFDLQGRKNDYVKTFLQETWMRDDVFEDVRQDLYWSVRETKPGEEEEDIEAQTDEPDEVVRLRTLRLLLPLLPRDCARFTDQKVYATPSAMLSDMVANLPITGRLNEDQMLFVLRFGDILDTVWKEEQELPPERRSVYHMLLLGQGGSGKTHVVQNLIFPVAHFIWPPSKEEESLMVVAAKNSQAKNISTEGIRIWLQARRKKALEKTWKNVRVLIIEEISMVSALLYNMLDFRAMCGRRLPSKVDRDTYMKVGCAFGRAPIVVHLGDFFQLRPTGQISLIEDLNRRDEEGQYVHKEVPGVEVQHAQKLVSEIPDVYELRGTMRFKPQDPLIEILQRMRLGHTLPDRLWAQFQERVVRDEAPGVADARLESENFRSGYCMSIYWASLIRMMYRRTILQASRCNQTLVFLQAADTCMGMNHETGLRFLNQPNPYNTGLIHGILPCFVGMEIRLLARVDADQGLVQDTVATIMDFGFHDADRARYLKTPAGEMFTPRYVPSGLLVSIQGYQGCSGWESFMPLCVKHTNSPEQAEKLARSFYWFEAEEVVVSYSGLQIRRCGFR</sequence>
<feature type="non-terminal residue" evidence="1">
    <location>
        <position position="999"/>
    </location>
</feature>
<protein>
    <recommendedName>
        <fullName evidence="3">ATP-dependent DNA helicase</fullName>
    </recommendedName>
</protein>
<dbReference type="Proteomes" id="UP001642484">
    <property type="component" value="Unassembled WGS sequence"/>
</dbReference>
<dbReference type="PANTHER" id="PTHR47642">
    <property type="entry name" value="ATP-DEPENDENT DNA HELICASE"/>
    <property type="match status" value="1"/>
</dbReference>
<dbReference type="PANTHER" id="PTHR47642:SF5">
    <property type="entry name" value="ATP-DEPENDENT DNA HELICASE"/>
    <property type="match status" value="1"/>
</dbReference>